<reference evidence="1" key="1">
    <citation type="submission" date="2011-04" db="EMBL/GenBank/DDBJ databases">
        <title>Evolution of plant cell wall degrading machinery underlies the functional diversity of forest fungi.</title>
        <authorList>
            <consortium name="US DOE Joint Genome Institute (JGI-PGF)"/>
            <person name="Eastwood D.C."/>
            <person name="Floudas D."/>
            <person name="Binder M."/>
            <person name="Majcherczyk A."/>
            <person name="Schneider P."/>
            <person name="Aerts A."/>
            <person name="Asiegbu F.O."/>
            <person name="Baker S.E."/>
            <person name="Barry K."/>
            <person name="Bendiksby M."/>
            <person name="Blumentritt M."/>
            <person name="Coutinho P.M."/>
            <person name="Cullen D."/>
            <person name="Cullen D."/>
            <person name="Gathman A."/>
            <person name="Goodell B."/>
            <person name="Henrissat B."/>
            <person name="Ihrmark K."/>
            <person name="Kauserud H."/>
            <person name="Kohler A."/>
            <person name="LaButti K."/>
            <person name="Lapidus A."/>
            <person name="Lavin J.L."/>
            <person name="Lee Y.-H."/>
            <person name="Lindquist E."/>
            <person name="Lilly W."/>
            <person name="Lucas S."/>
            <person name="Morin E."/>
            <person name="Murat C."/>
            <person name="Oguiza J.A."/>
            <person name="Park J."/>
            <person name="Pisabarro A.G."/>
            <person name="Riley R."/>
            <person name="Rosling A."/>
            <person name="Salamov A."/>
            <person name="Schmidt O."/>
            <person name="Schmutz J."/>
            <person name="Skrede I."/>
            <person name="Stenlid J."/>
            <person name="Wiebenga A."/>
            <person name="Xie X."/>
            <person name="Kues U."/>
            <person name="Hibbett D.S."/>
            <person name="Hoffmeister D."/>
            <person name="Hogberg N."/>
            <person name="Martin F."/>
            <person name="Grigoriev I.V."/>
            <person name="Watkinson S.C."/>
        </authorList>
    </citation>
    <scope>NUCLEOTIDE SEQUENCE</scope>
    <source>
        <strain evidence="1">S7.9</strain>
    </source>
</reference>
<dbReference type="EMBL" id="GL945436">
    <property type="protein sequence ID" value="EGO23145.1"/>
    <property type="molecule type" value="Genomic_DNA"/>
</dbReference>
<accession>F8P1W7</accession>
<gene>
    <name evidence="1" type="ORF">SERLADRAFT_471912</name>
</gene>
<dbReference type="AlphaFoldDB" id="F8P1W7"/>
<dbReference type="GeneID" id="18820042"/>
<dbReference type="KEGG" id="sla:SERLADRAFT_471912"/>
<dbReference type="HOGENOM" id="CLU_2401035_0_0_1"/>
<sequence>MNWSALRTDKHISIWNMPRALWVISFTFLARYRIPHLFFQVPSILTDASSCLAYYDSDSRGAEAQAFKACYQSSPFFVQVSCKFVNDIILLMC</sequence>
<protein>
    <submittedName>
        <fullName evidence="1">Uncharacterized protein</fullName>
    </submittedName>
</protein>
<evidence type="ECO:0000313" key="1">
    <source>
        <dbReference type="EMBL" id="EGO23145.1"/>
    </source>
</evidence>
<organism>
    <name type="scientific">Serpula lacrymans var. lacrymans (strain S7.9)</name>
    <name type="common">Dry rot fungus</name>
    <dbReference type="NCBI Taxonomy" id="578457"/>
    <lineage>
        <taxon>Eukaryota</taxon>
        <taxon>Fungi</taxon>
        <taxon>Dikarya</taxon>
        <taxon>Basidiomycota</taxon>
        <taxon>Agaricomycotina</taxon>
        <taxon>Agaricomycetes</taxon>
        <taxon>Agaricomycetidae</taxon>
        <taxon>Boletales</taxon>
        <taxon>Coniophorineae</taxon>
        <taxon>Serpulaceae</taxon>
        <taxon>Serpula</taxon>
    </lineage>
</organism>
<proteinExistence type="predicted"/>
<name>F8P1W7_SERL9</name>
<dbReference type="RefSeq" id="XP_007320385.1">
    <property type="nucleotide sequence ID" value="XM_007320323.1"/>
</dbReference>
<dbReference type="Proteomes" id="UP000008064">
    <property type="component" value="Unassembled WGS sequence"/>
</dbReference>